<evidence type="ECO:0000256" key="1">
    <source>
        <dbReference type="SAM" id="MobiDB-lite"/>
    </source>
</evidence>
<evidence type="ECO:0000313" key="4">
    <source>
        <dbReference type="Proteomes" id="UP001620408"/>
    </source>
</evidence>
<evidence type="ECO:0000259" key="2">
    <source>
        <dbReference type="Pfam" id="PF08808"/>
    </source>
</evidence>
<feature type="domain" description="RES" evidence="2">
    <location>
        <begin position="104"/>
        <end position="282"/>
    </location>
</feature>
<name>A0ABW8K116_9GAMM</name>
<proteinExistence type="predicted"/>
<keyword evidence="4" id="KW-1185">Reference proteome</keyword>
<evidence type="ECO:0000313" key="3">
    <source>
        <dbReference type="EMBL" id="MFK2916603.1"/>
    </source>
</evidence>
<dbReference type="EMBL" id="JADIKD010000007">
    <property type="protein sequence ID" value="MFK2916603.1"/>
    <property type="molecule type" value="Genomic_DNA"/>
</dbReference>
<comment type="caution">
    <text evidence="3">The sequence shown here is derived from an EMBL/GenBank/DDBJ whole genome shotgun (WGS) entry which is preliminary data.</text>
</comment>
<sequence length="330" mass="37184">MTRHRGKQPPPQHPPINETPDVRGILELDRFSSVDLDRWKRFSADLDEYNDVLYFGVEPQRQRFKDDVRAALESVPALPVDIRGWTRLVTYRFSLNPLSAAGSLTDFGGRFNIGRDVEKAMQNPWPALYIAEDFETAFREKFQIAMGATSDGLRAEDFALAPLSSFSSVQLDGHIERIFDLGEPAHLEKLCAVLRKMKLPAEVSQIQKRLGLPTNHAYMVRTPGRLVQDVLINNWRIAPAQYGLPATSQIFAGMVRDAGFEGIRYPSTKGGGHCVALFPDRIVSELTRLELHDSAPQEIKHRSISMENAAQLCGWELLHPRQRPRAESDG</sequence>
<dbReference type="Pfam" id="PF08808">
    <property type="entry name" value="RES"/>
    <property type="match status" value="1"/>
</dbReference>
<dbReference type="InterPro" id="IPR014914">
    <property type="entry name" value="RES_dom"/>
</dbReference>
<organism evidence="3 4">
    <name type="scientific">Dyella koreensis</name>
    <dbReference type="NCBI Taxonomy" id="311235"/>
    <lineage>
        <taxon>Bacteria</taxon>
        <taxon>Pseudomonadati</taxon>
        <taxon>Pseudomonadota</taxon>
        <taxon>Gammaproteobacteria</taxon>
        <taxon>Lysobacterales</taxon>
        <taxon>Rhodanobacteraceae</taxon>
        <taxon>Dyella</taxon>
    </lineage>
</organism>
<feature type="region of interest" description="Disordered" evidence="1">
    <location>
        <begin position="1"/>
        <end position="20"/>
    </location>
</feature>
<dbReference type="Proteomes" id="UP001620408">
    <property type="component" value="Unassembled WGS sequence"/>
</dbReference>
<protein>
    <submittedName>
        <fullName evidence="3">RES family NAD+ phosphorylase</fullName>
    </submittedName>
</protein>
<reference evidence="3 4" key="1">
    <citation type="submission" date="2020-10" db="EMBL/GenBank/DDBJ databases">
        <title>Phylogeny of dyella-like bacteria.</title>
        <authorList>
            <person name="Fu J."/>
        </authorList>
    </citation>
    <scope>NUCLEOTIDE SEQUENCE [LARGE SCALE GENOMIC DNA]</scope>
    <source>
        <strain evidence="3 4">BB4</strain>
    </source>
</reference>
<dbReference type="RefSeq" id="WP_379985968.1">
    <property type="nucleotide sequence ID" value="NZ_JADIKD010000007.1"/>
</dbReference>
<gene>
    <name evidence="3" type="ORF">ISS97_04960</name>
</gene>
<accession>A0ABW8K116</accession>